<feature type="transmembrane region" description="Helical" evidence="8">
    <location>
        <begin position="665"/>
        <end position="691"/>
    </location>
</feature>
<evidence type="ECO:0000256" key="4">
    <source>
        <dbReference type="ARBA" id="ARBA00022692"/>
    </source>
</evidence>
<evidence type="ECO:0000256" key="8">
    <source>
        <dbReference type="SAM" id="Phobius"/>
    </source>
</evidence>
<feature type="region of interest" description="Disordered" evidence="7">
    <location>
        <begin position="475"/>
        <end position="500"/>
    </location>
</feature>
<dbReference type="InterPro" id="IPR000731">
    <property type="entry name" value="SSD"/>
</dbReference>
<feature type="transmembrane region" description="Helical" evidence="8">
    <location>
        <begin position="391"/>
        <end position="410"/>
    </location>
</feature>
<feature type="region of interest" description="Disordered" evidence="7">
    <location>
        <begin position="1"/>
        <end position="21"/>
    </location>
</feature>
<dbReference type="EMBL" id="PGFB01000005">
    <property type="protein sequence ID" value="PJJ55422.1"/>
    <property type="molecule type" value="Genomic_DNA"/>
</dbReference>
<feature type="domain" description="SSD" evidence="9">
    <location>
        <begin position="594"/>
        <end position="722"/>
    </location>
</feature>
<evidence type="ECO:0000256" key="5">
    <source>
        <dbReference type="ARBA" id="ARBA00022989"/>
    </source>
</evidence>
<keyword evidence="5 8" id="KW-1133">Transmembrane helix</keyword>
<gene>
    <name evidence="10" type="ORF">CLV54_2765</name>
</gene>
<protein>
    <submittedName>
        <fullName evidence="10">RND superfamily putative drug exporter</fullName>
    </submittedName>
</protein>
<dbReference type="PANTHER" id="PTHR33406">
    <property type="entry name" value="MEMBRANE PROTEIN MJ1562-RELATED"/>
    <property type="match status" value="1"/>
</dbReference>
<evidence type="ECO:0000256" key="3">
    <source>
        <dbReference type="ARBA" id="ARBA00022475"/>
    </source>
</evidence>
<keyword evidence="11" id="KW-1185">Reference proteome</keyword>
<feature type="compositionally biased region" description="Low complexity" evidence="7">
    <location>
        <begin position="1"/>
        <end position="14"/>
    </location>
</feature>
<evidence type="ECO:0000259" key="9">
    <source>
        <dbReference type="PROSITE" id="PS50156"/>
    </source>
</evidence>
<dbReference type="OrthoDB" id="2365435at2"/>
<dbReference type="Pfam" id="PF03176">
    <property type="entry name" value="MMPL"/>
    <property type="match status" value="2"/>
</dbReference>
<evidence type="ECO:0000256" key="2">
    <source>
        <dbReference type="ARBA" id="ARBA00010157"/>
    </source>
</evidence>
<feature type="transmembrane region" description="Helical" evidence="8">
    <location>
        <begin position="591"/>
        <end position="612"/>
    </location>
</feature>
<feature type="transmembrane region" description="Helical" evidence="8">
    <location>
        <begin position="29"/>
        <end position="54"/>
    </location>
</feature>
<dbReference type="Proteomes" id="UP000230161">
    <property type="component" value="Unassembled WGS sequence"/>
</dbReference>
<name>A0A2M9BBW8_9MICO</name>
<feature type="transmembrane region" description="Helical" evidence="8">
    <location>
        <begin position="567"/>
        <end position="584"/>
    </location>
</feature>
<dbReference type="Gene3D" id="1.20.1640.10">
    <property type="entry name" value="Multidrug efflux transporter AcrB transmembrane domain"/>
    <property type="match status" value="2"/>
</dbReference>
<dbReference type="InterPro" id="IPR004869">
    <property type="entry name" value="MMPL_dom"/>
</dbReference>
<proteinExistence type="inferred from homology"/>
<dbReference type="InterPro" id="IPR050545">
    <property type="entry name" value="Mycobact_MmpL"/>
</dbReference>
<dbReference type="SUPFAM" id="SSF82866">
    <property type="entry name" value="Multidrug efflux transporter AcrB transmembrane domain"/>
    <property type="match status" value="2"/>
</dbReference>
<keyword evidence="4 8" id="KW-0812">Transmembrane</keyword>
<dbReference type="RefSeq" id="WP_100345562.1">
    <property type="nucleotide sequence ID" value="NZ_PGFB01000005.1"/>
</dbReference>
<keyword evidence="6 8" id="KW-0472">Membrane</keyword>
<evidence type="ECO:0000256" key="6">
    <source>
        <dbReference type="ARBA" id="ARBA00023136"/>
    </source>
</evidence>
<evidence type="ECO:0000313" key="10">
    <source>
        <dbReference type="EMBL" id="PJJ55422.1"/>
    </source>
</evidence>
<feature type="transmembrane region" description="Helical" evidence="8">
    <location>
        <begin position="624"/>
        <end position="644"/>
    </location>
</feature>
<comment type="caution">
    <text evidence="10">The sequence shown here is derived from an EMBL/GenBank/DDBJ whole genome shotgun (WGS) entry which is preliminary data.</text>
</comment>
<feature type="transmembrane region" description="Helical" evidence="8">
    <location>
        <begin position="295"/>
        <end position="316"/>
    </location>
</feature>
<feature type="transmembrane region" description="Helical" evidence="8">
    <location>
        <begin position="188"/>
        <end position="212"/>
    </location>
</feature>
<evidence type="ECO:0000256" key="1">
    <source>
        <dbReference type="ARBA" id="ARBA00004651"/>
    </source>
</evidence>
<comment type="subcellular location">
    <subcellularLocation>
        <location evidence="1">Cell membrane</location>
        <topology evidence="1">Multi-pass membrane protein</topology>
    </subcellularLocation>
</comment>
<keyword evidence="3" id="KW-1003">Cell membrane</keyword>
<dbReference type="PANTHER" id="PTHR33406:SF6">
    <property type="entry name" value="MEMBRANE PROTEIN YDGH-RELATED"/>
    <property type="match status" value="1"/>
</dbReference>
<feature type="transmembrane region" description="Helical" evidence="8">
    <location>
        <begin position="328"/>
        <end position="351"/>
    </location>
</feature>
<dbReference type="PROSITE" id="PS50156">
    <property type="entry name" value="SSD"/>
    <property type="match status" value="1"/>
</dbReference>
<evidence type="ECO:0000313" key="11">
    <source>
        <dbReference type="Proteomes" id="UP000230161"/>
    </source>
</evidence>
<organism evidence="10 11">
    <name type="scientific">Compostimonas suwonensis</name>
    <dbReference type="NCBI Taxonomy" id="1048394"/>
    <lineage>
        <taxon>Bacteria</taxon>
        <taxon>Bacillati</taxon>
        <taxon>Actinomycetota</taxon>
        <taxon>Actinomycetes</taxon>
        <taxon>Micrococcales</taxon>
        <taxon>Microbacteriaceae</taxon>
        <taxon>Compostimonas</taxon>
    </lineage>
</organism>
<sequence length="781" mass="80410">MPGSPEQSPSPEQHGSPERSRRFGSRVPLWLRALIPAVLIVVWLGAAAIGGPYFGKVDEVSSNDQTSFLPASADATRVQELQAGFSESDAIPAIVLAVRAGGLDDGDRAFLQSAASGLATTEGVAGDVSPVIESDDGEAAQVFVPLDASGEVDAIVGDIREQLGDGAPAGLEVYVTGPAGFTADLVGAFAGIDGILLLVALAAVFVILIVVYRSPLLPVLVLVTSLFALCASILTVWWLAKAGIVLLNGQVQGILFILVIGAATDYSLLYVSRYREALRDNLRRWSASWDALRRSAEPILASGGTVIVGLLCLLFSDLNSNKALGPVAAVGIVFSLLAALTLLPALLLACGRVSFWPLLPRYGSAHPVLVGDTARGLWPRLGRGIARRPRTIWVVCTLALVALSFGVTQLRADGVAQSELVLAASEARDGQAALGEHFPGGSGSPALVVAPDDELQDVADAALANDGVSSVAVVSADSPSGSAPVTGDGLQAQGPPGTPAGQPTVVDGRVLLQVTLADAPDSAAAESVVTQLRDSFAALPEGDQILVGGATATAVDSNAAAIHDRNTIIPIVLVVILLILMLLLRAVLAPVLLVLSVVLSFGAALGVSALVFDTVFDFPGADPSVPLFGFVFLVALGIDYNIFLMTRVREESLRYGTRPGILRGLAATGGVITSAGLVLAATFAALGVIPILFLAQIAFIVAFGVLLDTLVVRSLLVPALAYDLGRRVWWPSRLARTDGGHAGAHASPAPVDDEHHGAHAASGRLTDPGPAGAHASSPSEH</sequence>
<comment type="similarity">
    <text evidence="2">Belongs to the resistance-nodulation-cell division (RND) (TC 2.A.6) family. MmpL subfamily.</text>
</comment>
<feature type="transmembrane region" description="Helical" evidence="8">
    <location>
        <begin position="219"/>
        <end position="240"/>
    </location>
</feature>
<feature type="transmembrane region" description="Helical" evidence="8">
    <location>
        <begin position="252"/>
        <end position="274"/>
    </location>
</feature>
<feature type="region of interest" description="Disordered" evidence="7">
    <location>
        <begin position="740"/>
        <end position="781"/>
    </location>
</feature>
<reference evidence="10 11" key="1">
    <citation type="submission" date="2017-11" db="EMBL/GenBank/DDBJ databases">
        <title>Genomic Encyclopedia of Archaeal and Bacterial Type Strains, Phase II (KMG-II): From Individual Species to Whole Genera.</title>
        <authorList>
            <person name="Goeker M."/>
        </authorList>
    </citation>
    <scope>NUCLEOTIDE SEQUENCE [LARGE SCALE GENOMIC DNA]</scope>
    <source>
        <strain evidence="10 11">DSM 25625</strain>
    </source>
</reference>
<dbReference type="GO" id="GO:0005886">
    <property type="term" value="C:plasma membrane"/>
    <property type="evidence" value="ECO:0007669"/>
    <property type="project" value="UniProtKB-SubCell"/>
</dbReference>
<evidence type="ECO:0000256" key="7">
    <source>
        <dbReference type="SAM" id="MobiDB-lite"/>
    </source>
</evidence>
<accession>A0A2M9BBW8</accession>
<dbReference type="AlphaFoldDB" id="A0A2M9BBW8"/>